<dbReference type="Pfam" id="PF07679">
    <property type="entry name" value="I-set"/>
    <property type="match status" value="2"/>
</dbReference>
<dbReference type="PANTHER" id="PTHR13817">
    <property type="entry name" value="TITIN"/>
    <property type="match status" value="1"/>
</dbReference>
<dbReference type="SMART" id="SM00409">
    <property type="entry name" value="IG"/>
    <property type="match status" value="2"/>
</dbReference>
<evidence type="ECO:0000256" key="1">
    <source>
        <dbReference type="ARBA" id="ARBA00022737"/>
    </source>
</evidence>
<comment type="caution">
    <text evidence="6">The sequence shown here is derived from an EMBL/GenBank/DDBJ whole genome shotgun (WGS) entry which is preliminary data.</text>
</comment>
<dbReference type="PROSITE" id="PS50835">
    <property type="entry name" value="IG_LIKE"/>
    <property type="match status" value="2"/>
</dbReference>
<dbReference type="InterPro" id="IPR036179">
    <property type="entry name" value="Ig-like_dom_sf"/>
</dbReference>
<feature type="domain" description="Ig-like" evidence="5">
    <location>
        <begin position="28"/>
        <end position="109"/>
    </location>
</feature>
<accession>A0AAE1QCG2</accession>
<feature type="chain" id="PRO_5042261716" description="Ig-like domain-containing protein" evidence="4">
    <location>
        <begin position="20"/>
        <end position="268"/>
    </location>
</feature>
<keyword evidence="4" id="KW-0732">Signal</keyword>
<reference evidence="6" key="1">
    <citation type="submission" date="2023-11" db="EMBL/GenBank/DDBJ databases">
        <title>Genome assemblies of two species of porcelain crab, Petrolisthes cinctipes and Petrolisthes manimaculis (Anomura: Porcellanidae).</title>
        <authorList>
            <person name="Angst P."/>
        </authorList>
    </citation>
    <scope>NUCLEOTIDE SEQUENCE</scope>
    <source>
        <strain evidence="6">PB745_02</strain>
        <tissue evidence="6">Gill</tissue>
    </source>
</reference>
<feature type="domain" description="Ig-like" evidence="5">
    <location>
        <begin position="117"/>
        <end position="217"/>
    </location>
</feature>
<proteinExistence type="inferred from homology"/>
<evidence type="ECO:0000313" key="7">
    <source>
        <dbReference type="Proteomes" id="UP001292094"/>
    </source>
</evidence>
<dbReference type="Gene3D" id="2.60.40.10">
    <property type="entry name" value="Immunoglobulins"/>
    <property type="match status" value="2"/>
</dbReference>
<dbReference type="CDD" id="cd00096">
    <property type="entry name" value="Ig"/>
    <property type="match status" value="2"/>
</dbReference>
<dbReference type="AlphaFoldDB" id="A0AAE1QCG2"/>
<evidence type="ECO:0000256" key="4">
    <source>
        <dbReference type="SAM" id="SignalP"/>
    </source>
</evidence>
<name>A0AAE1QCG2_9EUCA</name>
<dbReference type="InterPro" id="IPR050964">
    <property type="entry name" value="Striated_Muscle_Regulatory"/>
</dbReference>
<feature type="transmembrane region" description="Helical" evidence="3">
    <location>
        <begin position="227"/>
        <end position="248"/>
    </location>
</feature>
<dbReference type="InterPro" id="IPR013783">
    <property type="entry name" value="Ig-like_fold"/>
</dbReference>
<dbReference type="InterPro" id="IPR003598">
    <property type="entry name" value="Ig_sub2"/>
</dbReference>
<sequence length="268" mass="30129">MNWITTALMFLGLLGMSLGAGNTQTSKPKVGDSPSSSNTVKNIKLGYTLKLQCNNMTSSEAVTFELAWYKDDERLKESDRIKIFQLNSSLIISSAEEEDVGSYKCEVINDTLVEKIPTQYFKVIWLEVKNLPKSSTVTMQEPLVLEIPVKGKPIPSISWMKDDRSISDIFNSSMVKYEANSFGVPRAKLTISSAQMNYRGTYTCTITIYSMTHTTATFVRVKDVYAALWPFLGIVVEVVVLGIVIFIFEKRRAKAEFEESDTDQGYDQ</sequence>
<organism evidence="6 7">
    <name type="scientific">Petrolisthes manimaculis</name>
    <dbReference type="NCBI Taxonomy" id="1843537"/>
    <lineage>
        <taxon>Eukaryota</taxon>
        <taxon>Metazoa</taxon>
        <taxon>Ecdysozoa</taxon>
        <taxon>Arthropoda</taxon>
        <taxon>Crustacea</taxon>
        <taxon>Multicrustacea</taxon>
        <taxon>Malacostraca</taxon>
        <taxon>Eumalacostraca</taxon>
        <taxon>Eucarida</taxon>
        <taxon>Decapoda</taxon>
        <taxon>Pleocyemata</taxon>
        <taxon>Anomura</taxon>
        <taxon>Galatheoidea</taxon>
        <taxon>Porcellanidae</taxon>
        <taxon>Petrolisthes</taxon>
    </lineage>
</organism>
<evidence type="ECO:0000313" key="6">
    <source>
        <dbReference type="EMBL" id="KAK4323771.1"/>
    </source>
</evidence>
<evidence type="ECO:0000259" key="5">
    <source>
        <dbReference type="PROSITE" id="PS50835"/>
    </source>
</evidence>
<dbReference type="Proteomes" id="UP001292094">
    <property type="component" value="Unassembled WGS sequence"/>
</dbReference>
<evidence type="ECO:0000256" key="3">
    <source>
        <dbReference type="SAM" id="Phobius"/>
    </source>
</evidence>
<gene>
    <name evidence="6" type="ORF">Pmani_005543</name>
</gene>
<protein>
    <recommendedName>
        <fullName evidence="5">Ig-like domain-containing protein</fullName>
    </recommendedName>
</protein>
<dbReference type="GO" id="GO:0031430">
    <property type="term" value="C:M band"/>
    <property type="evidence" value="ECO:0007669"/>
    <property type="project" value="TreeGrafter"/>
</dbReference>
<dbReference type="InterPro" id="IPR003599">
    <property type="entry name" value="Ig_sub"/>
</dbReference>
<evidence type="ECO:0000256" key="2">
    <source>
        <dbReference type="ARBA" id="ARBA00038352"/>
    </source>
</evidence>
<keyword evidence="7" id="KW-1185">Reference proteome</keyword>
<keyword evidence="3" id="KW-1133">Transmembrane helix</keyword>
<dbReference type="SMART" id="SM00408">
    <property type="entry name" value="IGc2"/>
    <property type="match status" value="2"/>
</dbReference>
<dbReference type="EMBL" id="JAWZYT010000413">
    <property type="protein sequence ID" value="KAK4323771.1"/>
    <property type="molecule type" value="Genomic_DNA"/>
</dbReference>
<comment type="similarity">
    <text evidence="2">Belongs to the immunoglobulin superfamily. MyBP family.</text>
</comment>
<dbReference type="SUPFAM" id="SSF48726">
    <property type="entry name" value="Immunoglobulin"/>
    <property type="match status" value="2"/>
</dbReference>
<keyword evidence="1" id="KW-0677">Repeat</keyword>
<keyword evidence="3" id="KW-0472">Membrane</keyword>
<dbReference type="InterPro" id="IPR007110">
    <property type="entry name" value="Ig-like_dom"/>
</dbReference>
<dbReference type="InterPro" id="IPR013098">
    <property type="entry name" value="Ig_I-set"/>
</dbReference>
<dbReference type="PANTHER" id="PTHR13817:SF49">
    <property type="entry name" value="MYOSIN-BINDING PROTEIN H"/>
    <property type="match status" value="1"/>
</dbReference>
<dbReference type="GO" id="GO:0045214">
    <property type="term" value="P:sarcomere organization"/>
    <property type="evidence" value="ECO:0007669"/>
    <property type="project" value="TreeGrafter"/>
</dbReference>
<feature type="signal peptide" evidence="4">
    <location>
        <begin position="1"/>
        <end position="19"/>
    </location>
</feature>
<keyword evidence="3" id="KW-0812">Transmembrane</keyword>